<dbReference type="PANTHER" id="PTHR24104:SF25">
    <property type="entry name" value="PROTEIN LIN-41"/>
    <property type="match status" value="1"/>
</dbReference>
<proteinExistence type="predicted"/>
<gene>
    <name evidence="4" type="ORF">AZF04_14215</name>
</gene>
<name>A0A162F2H9_9BACI</name>
<organism evidence="4 5">
    <name type="scientific">Alkalihalobacillus trypoxylicola</name>
    <dbReference type="NCBI Taxonomy" id="519424"/>
    <lineage>
        <taxon>Bacteria</taxon>
        <taxon>Bacillati</taxon>
        <taxon>Bacillota</taxon>
        <taxon>Bacilli</taxon>
        <taxon>Bacillales</taxon>
        <taxon>Bacillaceae</taxon>
        <taxon>Alkalihalobacillus</taxon>
    </lineage>
</organism>
<evidence type="ECO:0000313" key="5">
    <source>
        <dbReference type="Proteomes" id="UP000075806"/>
    </source>
</evidence>
<keyword evidence="1" id="KW-0677">Repeat</keyword>
<evidence type="ECO:0000256" key="3">
    <source>
        <dbReference type="SAM" id="Phobius"/>
    </source>
</evidence>
<dbReference type="SUPFAM" id="SSF48452">
    <property type="entry name" value="TPR-like"/>
    <property type="match status" value="1"/>
</dbReference>
<keyword evidence="3" id="KW-1133">Transmembrane helix</keyword>
<dbReference type="InterPro" id="IPR011042">
    <property type="entry name" value="6-blade_b-propeller_TolB-like"/>
</dbReference>
<dbReference type="Proteomes" id="UP000075806">
    <property type="component" value="Unassembled WGS sequence"/>
</dbReference>
<evidence type="ECO:0008006" key="6">
    <source>
        <dbReference type="Google" id="ProtNLM"/>
    </source>
</evidence>
<dbReference type="PROSITE" id="PS51125">
    <property type="entry name" value="NHL"/>
    <property type="match status" value="1"/>
</dbReference>
<evidence type="ECO:0000313" key="4">
    <source>
        <dbReference type="EMBL" id="KYG34344.1"/>
    </source>
</evidence>
<dbReference type="InterPro" id="IPR011990">
    <property type="entry name" value="TPR-like_helical_dom_sf"/>
</dbReference>
<dbReference type="Gene3D" id="2.120.10.30">
    <property type="entry name" value="TolB, C-terminal domain"/>
    <property type="match status" value="1"/>
</dbReference>
<dbReference type="InterPro" id="IPR001258">
    <property type="entry name" value="NHL_repeat"/>
</dbReference>
<accession>A0A162F2H9</accession>
<dbReference type="CDD" id="cd05819">
    <property type="entry name" value="NHL"/>
    <property type="match status" value="1"/>
</dbReference>
<keyword evidence="5" id="KW-1185">Reference proteome</keyword>
<evidence type="ECO:0000256" key="1">
    <source>
        <dbReference type="ARBA" id="ARBA00022737"/>
    </source>
</evidence>
<dbReference type="SUPFAM" id="SSF101898">
    <property type="entry name" value="NHL repeat"/>
    <property type="match status" value="1"/>
</dbReference>
<keyword evidence="3" id="KW-0812">Transmembrane</keyword>
<dbReference type="RefSeq" id="WP_061947514.1">
    <property type="nucleotide sequence ID" value="NZ_LTAO01000002.1"/>
</dbReference>
<dbReference type="PANTHER" id="PTHR24104">
    <property type="entry name" value="E3 UBIQUITIN-PROTEIN LIGASE NHLRC1-RELATED"/>
    <property type="match status" value="1"/>
</dbReference>
<dbReference type="AlphaFoldDB" id="A0A162F2H9"/>
<dbReference type="OrthoDB" id="9799230at2"/>
<dbReference type="GO" id="GO:0008270">
    <property type="term" value="F:zinc ion binding"/>
    <property type="evidence" value="ECO:0007669"/>
    <property type="project" value="UniProtKB-KW"/>
</dbReference>
<sequence length="486" mass="55650">MRGQMLKRFVLYAFLSIGLFVAFPSSSYAEAPYPSYNYSYWEYTDPSAVPYLPNLIIDGREEEYGPFTSPEDVFVAGNEIFIVDSGNDRLIKLNDQFQFVNEINQFLNGLNEDGFNNPSGVYVTDDKEIYVADTGNQRIVHLTKEGKLIRIIEAPESDVIRDGFAYYPLKIAVDQAGRIYVIGRGVFDGIIEFNSDGEFTGFTGSNRVSFTPVDYFWRMVATREQRARMSLFIPIEFNNLDLDEEGFIYTTNSEQNTTRPIQRLNPTGEDVLRKQGYHNPVGDLEYAYTGSYSGTSTFVDITINDYGIYSALDMKRGRIFTYDEDGNLLYIFGQLGNQEGTFRTPVALDRLGEQIIVLDKGNHRLTVFEPTEFGKHVNQAVQFYNEGDDEGSAEYWQKVLRLNANYEVAYVGIGKALLMEGLNREAMNYFENGHSRSYYSKAYKRYRQEVLREYFGVGMTVVVLIIGVTIIYMIRRSQRKVRTIAK</sequence>
<dbReference type="InterPro" id="IPR050952">
    <property type="entry name" value="TRIM-NHL_E3_ligases"/>
</dbReference>
<feature type="transmembrane region" description="Helical" evidence="3">
    <location>
        <begin position="454"/>
        <end position="474"/>
    </location>
</feature>
<comment type="caution">
    <text evidence="4">The sequence shown here is derived from an EMBL/GenBank/DDBJ whole genome shotgun (WGS) entry which is preliminary data.</text>
</comment>
<keyword evidence="3" id="KW-0472">Membrane</keyword>
<dbReference type="STRING" id="519424.AZF04_14215"/>
<dbReference type="EMBL" id="LTAO01000002">
    <property type="protein sequence ID" value="KYG34344.1"/>
    <property type="molecule type" value="Genomic_DNA"/>
</dbReference>
<protein>
    <recommendedName>
        <fullName evidence="6">Gluconolactonase</fullName>
    </recommendedName>
</protein>
<dbReference type="Pfam" id="PF01436">
    <property type="entry name" value="NHL"/>
    <property type="match status" value="1"/>
</dbReference>
<feature type="repeat" description="NHL" evidence="2">
    <location>
        <begin position="112"/>
        <end position="145"/>
    </location>
</feature>
<reference evidence="4" key="1">
    <citation type="submission" date="2016-02" db="EMBL/GenBank/DDBJ databases">
        <title>Genome sequence of Bacillus trypoxylicola KCTC 13244(T).</title>
        <authorList>
            <person name="Jeong H."/>
            <person name="Park S.-H."/>
            <person name="Choi S.-K."/>
        </authorList>
    </citation>
    <scope>NUCLEOTIDE SEQUENCE [LARGE SCALE GENOMIC DNA]</scope>
    <source>
        <strain evidence="4">KCTC 13244</strain>
    </source>
</reference>
<dbReference type="Gene3D" id="1.25.40.10">
    <property type="entry name" value="Tetratricopeptide repeat domain"/>
    <property type="match status" value="1"/>
</dbReference>
<evidence type="ECO:0000256" key="2">
    <source>
        <dbReference type="PROSITE-ProRule" id="PRU00504"/>
    </source>
</evidence>